<name>A0A7K1Y225_9SPHI</name>
<reference evidence="2 3" key="1">
    <citation type="submission" date="2019-11" db="EMBL/GenBank/DDBJ databases">
        <title>Pedobacter sp. HMF7056 Genome sequencing and assembly.</title>
        <authorList>
            <person name="Kang H."/>
            <person name="Kim H."/>
            <person name="Joh K."/>
        </authorList>
    </citation>
    <scope>NUCLEOTIDE SEQUENCE [LARGE SCALE GENOMIC DNA]</scope>
    <source>
        <strain evidence="2 3">HMF7056</strain>
    </source>
</reference>
<dbReference type="Proteomes" id="UP000451233">
    <property type="component" value="Unassembled WGS sequence"/>
</dbReference>
<dbReference type="AlphaFoldDB" id="A0A7K1Y225"/>
<dbReference type="InterPro" id="IPR011630">
    <property type="entry name" value="DUF1599"/>
</dbReference>
<gene>
    <name evidence="2" type="ORF">GS398_17640</name>
</gene>
<dbReference type="EMBL" id="WVHS01000004">
    <property type="protein sequence ID" value="MXV17128.1"/>
    <property type="molecule type" value="Genomic_DNA"/>
</dbReference>
<evidence type="ECO:0000313" key="3">
    <source>
        <dbReference type="Proteomes" id="UP000451233"/>
    </source>
</evidence>
<accession>A0A7K1Y225</accession>
<evidence type="ECO:0000313" key="2">
    <source>
        <dbReference type="EMBL" id="MXV17128.1"/>
    </source>
</evidence>
<dbReference type="RefSeq" id="WP_160908129.1">
    <property type="nucleotide sequence ID" value="NZ_WVHS01000004.1"/>
</dbReference>
<dbReference type="Pfam" id="PF07659">
    <property type="entry name" value="DUF1599"/>
    <property type="match status" value="2"/>
</dbReference>
<organism evidence="2 3">
    <name type="scientific">Hufsiella ginkgonis</name>
    <dbReference type="NCBI Taxonomy" id="2695274"/>
    <lineage>
        <taxon>Bacteria</taxon>
        <taxon>Pseudomonadati</taxon>
        <taxon>Bacteroidota</taxon>
        <taxon>Sphingobacteriia</taxon>
        <taxon>Sphingobacteriales</taxon>
        <taxon>Sphingobacteriaceae</taxon>
        <taxon>Hufsiella</taxon>
    </lineage>
</organism>
<feature type="domain" description="Nucleotide modification associated" evidence="1">
    <location>
        <begin position="23"/>
        <end position="82"/>
    </location>
</feature>
<evidence type="ECO:0000259" key="1">
    <source>
        <dbReference type="Pfam" id="PF07659"/>
    </source>
</evidence>
<protein>
    <submittedName>
        <fullName evidence="2">DUF1599 domain-containing protein</fullName>
    </submittedName>
</protein>
<comment type="caution">
    <text evidence="2">The sequence shown here is derived from an EMBL/GenBank/DDBJ whole genome shotgun (WGS) entry which is preliminary data.</text>
</comment>
<keyword evidence="3" id="KW-1185">Reference proteome</keyword>
<sequence>MKNNTGEEYSAVVQLCRDLFLKKTKDYGTAWRVLRLSSITDQIFIKAQRIRTLEEKKVSMVGEGIRPEYIGIVNYCLIAMMQYELSATEPLDLPYEKVAALFDIKAEETRQLMFAKNHDYGEAWREMRVSSLTDLILMKLLRVKQIEDNMGQTLASEGVIANYQDMMNYSIFALIRLDEDRKTGNGNGLLKNI</sequence>
<proteinExistence type="predicted"/>
<feature type="domain" description="Nucleotide modification associated" evidence="1">
    <location>
        <begin position="116"/>
        <end position="177"/>
    </location>
</feature>